<protein>
    <submittedName>
        <fullName evidence="2">Uncharacterized protein</fullName>
    </submittedName>
</protein>
<feature type="compositionally biased region" description="Polar residues" evidence="1">
    <location>
        <begin position="75"/>
        <end position="84"/>
    </location>
</feature>
<dbReference type="RefSeq" id="XP_022465525.1">
    <property type="nucleotide sequence ID" value="XM_022609094.1"/>
</dbReference>
<evidence type="ECO:0000313" key="3">
    <source>
        <dbReference type="Proteomes" id="UP000006310"/>
    </source>
</evidence>
<evidence type="ECO:0000256" key="1">
    <source>
        <dbReference type="SAM" id="MobiDB-lite"/>
    </source>
</evidence>
<feature type="compositionally biased region" description="Basic and acidic residues" evidence="1">
    <location>
        <begin position="1"/>
        <end position="11"/>
    </location>
</feature>
<sequence length="308" mass="34265">MASDRHLEDTFRRRKEQLPAVSLEGVVLSDSLRTPPSATTKRTTTHASGKFNRQSTKPPTLSWLFPSGDGIGNNPGATSLSSDSVDADEYNTPTKLHRAVSPNADSTLPIGHDQPPPYNYHPFRDKTLIRGSTLANLLQTERAEHCLVFHRVADHLLDFRPDLELDCGDETGHCQPQGGQTILISYSGMDSPTRSFENGLSDTPRRSRIMKGVTKSPKHRDVLRSNGNSIDNSPSHIYSNTKSELARFWDQSPLIDDLDADLLQDLKALVPQELAQLAEMRSELALKVPPELSLRDRCRQRYDTTGES</sequence>
<dbReference type="STRING" id="1071383.J7S806"/>
<dbReference type="GeneID" id="34527003"/>
<accession>J7S806</accession>
<dbReference type="KEGG" id="kng:KNAG_0G02210"/>
<dbReference type="eggNOG" id="ENOG502S206">
    <property type="taxonomic scope" value="Eukaryota"/>
</dbReference>
<reference evidence="3" key="2">
    <citation type="submission" date="2012-08" db="EMBL/GenBank/DDBJ databases">
        <title>Genome sequence of Kazachstania naganishii.</title>
        <authorList>
            <person name="Gordon J.L."/>
            <person name="Armisen D."/>
            <person name="Proux-Wera E."/>
            <person name="OhEigeartaigh S.S."/>
            <person name="Byrne K.P."/>
            <person name="Wolfe K.H."/>
        </authorList>
    </citation>
    <scope>NUCLEOTIDE SEQUENCE [LARGE SCALE GENOMIC DNA]</scope>
    <source>
        <strain evidence="3">ATCC MYA-139 / BCRC 22969 / CBS 8797 / CCRC 22969 / KCTC 17520 / NBRC 10181 / NCYC 3082</strain>
    </source>
</reference>
<dbReference type="AlphaFoldDB" id="J7S806"/>
<feature type="region of interest" description="Disordered" evidence="1">
    <location>
        <begin position="1"/>
        <end position="112"/>
    </location>
</feature>
<feature type="compositionally biased region" description="Low complexity" evidence="1">
    <location>
        <begin position="33"/>
        <end position="50"/>
    </location>
</feature>
<evidence type="ECO:0000313" key="2">
    <source>
        <dbReference type="EMBL" id="CCK71279.1"/>
    </source>
</evidence>
<name>J7S806_HUIN7</name>
<dbReference type="EMBL" id="HE978320">
    <property type="protein sequence ID" value="CCK71279.1"/>
    <property type="molecule type" value="Genomic_DNA"/>
</dbReference>
<dbReference type="Proteomes" id="UP000006310">
    <property type="component" value="Chromosome 7"/>
</dbReference>
<dbReference type="OrthoDB" id="4061647at2759"/>
<keyword evidence="3" id="KW-1185">Reference proteome</keyword>
<proteinExistence type="predicted"/>
<reference evidence="2 3" key="1">
    <citation type="journal article" date="2011" name="Proc. Natl. Acad. Sci. U.S.A.">
        <title>Evolutionary erosion of yeast sex chromosomes by mating-type switching accidents.</title>
        <authorList>
            <person name="Gordon J.L."/>
            <person name="Armisen D."/>
            <person name="Proux-Wera E."/>
            <person name="Oheigeartaigh S.S."/>
            <person name="Byrne K.P."/>
            <person name="Wolfe K.H."/>
        </authorList>
    </citation>
    <scope>NUCLEOTIDE SEQUENCE [LARGE SCALE GENOMIC DNA]</scope>
    <source>
        <strain evidence="3">ATCC MYA-139 / BCRC 22969 / CBS 8797 / CCRC 22969 / KCTC 17520 / NBRC 10181 / NCYC 3082</strain>
    </source>
</reference>
<gene>
    <name evidence="2" type="primary">KNAG0G02210</name>
    <name evidence="2" type="ordered locus">KNAG_0G02210</name>
</gene>
<organism evidence="2 3">
    <name type="scientific">Huiozyma naganishii (strain ATCC MYA-139 / BCRC 22969 / CBS 8797 / KCTC 17520 / NBRC 10181 / NCYC 3082 / Yp74L-3)</name>
    <name type="common">Yeast</name>
    <name type="synonym">Kazachstania naganishii</name>
    <dbReference type="NCBI Taxonomy" id="1071383"/>
    <lineage>
        <taxon>Eukaryota</taxon>
        <taxon>Fungi</taxon>
        <taxon>Dikarya</taxon>
        <taxon>Ascomycota</taxon>
        <taxon>Saccharomycotina</taxon>
        <taxon>Saccharomycetes</taxon>
        <taxon>Saccharomycetales</taxon>
        <taxon>Saccharomycetaceae</taxon>
        <taxon>Huiozyma</taxon>
    </lineage>
</organism>
<dbReference type="HOGENOM" id="CLU_903335_0_0_1"/>